<keyword evidence="6" id="KW-0934">Plastid</keyword>
<dbReference type="GO" id="GO:0009507">
    <property type="term" value="C:chloroplast"/>
    <property type="evidence" value="ECO:0007669"/>
    <property type="project" value="UniProtKB-SubCell"/>
</dbReference>
<dbReference type="SUPFAM" id="SSF52313">
    <property type="entry name" value="Ribosomal protein S2"/>
    <property type="match status" value="1"/>
</dbReference>
<evidence type="ECO:0000313" key="6">
    <source>
        <dbReference type="EMBL" id="AID67565.1"/>
    </source>
</evidence>
<accession>A0A088CIA6</accession>
<keyword evidence="6" id="KW-0150">Chloroplast</keyword>
<geneLocation type="chloroplast" evidence="6"/>
<keyword evidence="2 4" id="KW-0689">Ribosomal protein</keyword>
<name>A0A088CIA6_9VIRI</name>
<dbReference type="RefSeq" id="YP_009057497.1">
    <property type="nucleotide sequence ID" value="NC_024817.1"/>
</dbReference>
<protein>
    <recommendedName>
        <fullName evidence="4">Small ribosomal subunit protein uS2c</fullName>
    </recommendedName>
</protein>
<dbReference type="PRINTS" id="PR00395">
    <property type="entry name" value="RIBOSOMALS2"/>
</dbReference>
<reference evidence="6" key="1">
    <citation type="journal article" date="2014" name="BMC Genomics">
        <title>Six newly sequenced chloroplast genomes from prasinophyte green algae provide insights into the relationships among prasinophyte lineages and the diversity of streamlined genome architecture in picoplanktonic species.</title>
        <authorList>
            <person name="Lemieux C."/>
            <person name="Otis C."/>
            <person name="Turmel M."/>
        </authorList>
    </citation>
    <scope>NUCLEOTIDE SEQUENCE</scope>
</reference>
<comment type="similarity">
    <text evidence="1 4">Belongs to the universal ribosomal protein uS2 family.</text>
</comment>
<dbReference type="AlphaFoldDB" id="A0A088CIA6"/>
<keyword evidence="5" id="KW-0175">Coiled coil</keyword>
<dbReference type="PANTHER" id="PTHR12534">
    <property type="entry name" value="30S RIBOSOMAL PROTEIN S2 PROKARYOTIC AND ORGANELLAR"/>
    <property type="match status" value="1"/>
</dbReference>
<dbReference type="NCBIfam" id="TIGR01011">
    <property type="entry name" value="rpsB_bact"/>
    <property type="match status" value="1"/>
</dbReference>
<proteinExistence type="inferred from homology"/>
<feature type="coiled-coil region" evidence="5">
    <location>
        <begin position="127"/>
        <end position="154"/>
    </location>
</feature>
<dbReference type="Gene3D" id="3.40.50.10490">
    <property type="entry name" value="Glucose-6-phosphate isomerase like protein, domain 1"/>
    <property type="match status" value="1"/>
</dbReference>
<dbReference type="CDD" id="cd01425">
    <property type="entry name" value="RPS2"/>
    <property type="match status" value="1"/>
</dbReference>
<evidence type="ECO:0000256" key="2">
    <source>
        <dbReference type="ARBA" id="ARBA00022980"/>
    </source>
</evidence>
<dbReference type="GO" id="GO:0005763">
    <property type="term" value="C:mitochondrial small ribosomal subunit"/>
    <property type="evidence" value="ECO:0007669"/>
    <property type="project" value="TreeGrafter"/>
</dbReference>
<dbReference type="Gene3D" id="1.10.287.610">
    <property type="entry name" value="Helix hairpin bin"/>
    <property type="match status" value="1"/>
</dbReference>
<evidence type="ECO:0000256" key="1">
    <source>
        <dbReference type="ARBA" id="ARBA00006242"/>
    </source>
</evidence>
<keyword evidence="3 4" id="KW-0687">Ribonucleoprotein</keyword>
<dbReference type="InterPro" id="IPR005706">
    <property type="entry name" value="Ribosomal_uS2_bac/mit/plastid"/>
</dbReference>
<evidence type="ECO:0000256" key="5">
    <source>
        <dbReference type="SAM" id="Coils"/>
    </source>
</evidence>
<dbReference type="GO" id="GO:0003735">
    <property type="term" value="F:structural constituent of ribosome"/>
    <property type="evidence" value="ECO:0007669"/>
    <property type="project" value="InterPro"/>
</dbReference>
<dbReference type="InterPro" id="IPR023591">
    <property type="entry name" value="Ribosomal_uS2_flav_dom_sf"/>
</dbReference>
<dbReference type="PROSITE" id="PS00962">
    <property type="entry name" value="RIBOSOMAL_S2_1"/>
    <property type="match status" value="1"/>
</dbReference>
<comment type="subcellular location">
    <subcellularLocation>
        <location evidence="4">Plastid</location>
        <location evidence="4">Chloroplast</location>
    </subcellularLocation>
</comment>
<dbReference type="InterPro" id="IPR001865">
    <property type="entry name" value="Ribosomal_uS2"/>
</dbReference>
<dbReference type="GO" id="GO:0006412">
    <property type="term" value="P:translation"/>
    <property type="evidence" value="ECO:0007669"/>
    <property type="project" value="UniProtKB-UniRule"/>
</dbReference>
<dbReference type="Pfam" id="PF00318">
    <property type="entry name" value="Ribosomal_S2"/>
    <property type="match status" value="1"/>
</dbReference>
<dbReference type="InterPro" id="IPR018130">
    <property type="entry name" value="Ribosomal_uS2_CS"/>
</dbReference>
<gene>
    <name evidence="4 6" type="primary">rps2</name>
</gene>
<dbReference type="GeneID" id="20358016"/>
<dbReference type="PANTHER" id="PTHR12534:SF0">
    <property type="entry name" value="SMALL RIBOSOMAL SUBUNIT PROTEIN US2M"/>
    <property type="match status" value="1"/>
</dbReference>
<dbReference type="HAMAP" id="MF_00291_B">
    <property type="entry name" value="Ribosomal_uS2_B"/>
    <property type="match status" value="1"/>
</dbReference>
<sequence length="238" mass="27257">MVQQEQNMLFDMVYAGVHLGHRANAWNPKMEQYIYKKERNIHVIDVVQTMVLLKKACQFTFKQAAQGNSILIVGTKTHLVESIMFEATRCQALYVVNRWLGGLLTNQQTIRSRISKLSVLEKDQNNTTLTKKELMKQRRELDKLRRNFDGLRNLDKMPSCAIIIDPVKEKNALAECKRLNIPVVAFIDTNGDPSGIEYPIPTNDDSVVSVQYLLRILVESVCDGIRVRLANQLQGQKR</sequence>
<dbReference type="EMBL" id="KJ746598">
    <property type="protein sequence ID" value="AID67565.1"/>
    <property type="molecule type" value="Genomic_DNA"/>
</dbReference>
<evidence type="ECO:0000256" key="4">
    <source>
        <dbReference type="HAMAP-Rule" id="MF_00291"/>
    </source>
</evidence>
<evidence type="ECO:0000256" key="3">
    <source>
        <dbReference type="ARBA" id="ARBA00023274"/>
    </source>
</evidence>
<organism evidence="6">
    <name type="scientific">Prasinoderma coloniale</name>
    <dbReference type="NCBI Taxonomy" id="156133"/>
    <lineage>
        <taxon>Eukaryota</taxon>
        <taxon>Viridiplantae</taxon>
        <taxon>Prasinodermophyta</taxon>
        <taxon>Prasinodermophyceae</taxon>
        <taxon>Prasinodermales</taxon>
        <taxon>Prasinodermaceae</taxon>
        <taxon>Prasinoderma</taxon>
    </lineage>
</organism>